<keyword evidence="2" id="KW-0812">Transmembrane</keyword>
<evidence type="ECO:0000256" key="2">
    <source>
        <dbReference type="RuleBase" id="RU362097"/>
    </source>
</evidence>
<dbReference type="Gene3D" id="1.20.1600.10">
    <property type="entry name" value="Outer membrane efflux proteins (OEP)"/>
    <property type="match status" value="1"/>
</dbReference>
<evidence type="ECO:0000256" key="3">
    <source>
        <dbReference type="SAM" id="Coils"/>
    </source>
</evidence>
<evidence type="ECO:0000256" key="1">
    <source>
        <dbReference type="ARBA" id="ARBA00007613"/>
    </source>
</evidence>
<name>A0A1B2I141_9BACT</name>
<proteinExistence type="inferred from homology"/>
<dbReference type="InterPro" id="IPR010131">
    <property type="entry name" value="MdtP/NodT-like"/>
</dbReference>
<gene>
    <name evidence="4" type="ORF">BED41_00280</name>
</gene>
<feature type="chain" id="PRO_5008446299" evidence="2">
    <location>
        <begin position="21"/>
        <end position="501"/>
    </location>
</feature>
<evidence type="ECO:0000313" key="5">
    <source>
        <dbReference type="Proteomes" id="UP000093044"/>
    </source>
</evidence>
<keyword evidence="2" id="KW-0449">Lipoprotein</keyword>
<keyword evidence="5" id="KW-1185">Reference proteome</keyword>
<dbReference type="NCBIfam" id="TIGR01845">
    <property type="entry name" value="outer_NodT"/>
    <property type="match status" value="1"/>
</dbReference>
<accession>A0A1B2I141</accession>
<reference evidence="4" key="1">
    <citation type="submission" date="2016-08" db="EMBL/GenBank/DDBJ databases">
        <title>Complete genome of Cloacibacillus porcorum.</title>
        <authorList>
            <person name="Looft T."/>
            <person name="Bayles D.O."/>
            <person name="Alt D.P."/>
        </authorList>
    </citation>
    <scope>NUCLEOTIDE SEQUENCE [LARGE SCALE GENOMIC DNA]</scope>
    <source>
        <strain evidence="4">CL-84</strain>
    </source>
</reference>
<feature type="coiled-coil region" evidence="3">
    <location>
        <begin position="244"/>
        <end position="271"/>
    </location>
</feature>
<keyword evidence="3" id="KW-0175">Coiled coil</keyword>
<protein>
    <submittedName>
        <fullName evidence="4">RND transporter</fullName>
    </submittedName>
</protein>
<dbReference type="Proteomes" id="UP000093044">
    <property type="component" value="Chromosome"/>
</dbReference>
<dbReference type="Pfam" id="PF02321">
    <property type="entry name" value="OEP"/>
    <property type="match status" value="2"/>
</dbReference>
<dbReference type="OrthoDB" id="9770517at2"/>
<dbReference type="AlphaFoldDB" id="A0A1B2I141"/>
<dbReference type="SUPFAM" id="SSF56954">
    <property type="entry name" value="Outer membrane efflux proteins (OEP)"/>
    <property type="match status" value="1"/>
</dbReference>
<dbReference type="InterPro" id="IPR003423">
    <property type="entry name" value="OMP_efflux"/>
</dbReference>
<keyword evidence="2" id="KW-1134">Transmembrane beta strand</keyword>
<comment type="similarity">
    <text evidence="1 2">Belongs to the outer membrane factor (OMF) (TC 1.B.17) family.</text>
</comment>
<sequence length="501" mass="54023">MRMINILRGCTAAVTITAFAASAINAAPKAGAVLPAADRQLAENAWTELARAYPVAAASSDTSEALTPERLASWWDAFGDPIMTSLIKKSLEKNRDLAAARAGVTEARAALGVSQAALLPWLDTTNFWNSSRTPVDAGGTGGGGNLYRLGVDASWEIDVFGGRREKVKAQRATLEAQYAALYSTWTSLASEVAINYISLRTLQERLDIANYNLGLQNDTVEIQLSKTNSGLTDSLTLKQAQYTMEQTKAMIPNIEAALEQAKNALAILTGELPGTLEAELSVKGPIPVLENREYIGIPANAIRQRPDIRRAERLLAAQLARKKSAQADLWPKFYLTGSIGTEAGGWGSLFEGPAKLYGFMPQISWPIFHAGAIRNNIKVQGAVAEQLLNSYEQTVLTAVGEVRNALSANVREYERNGSLKRGMEAAQTALDVANDKYANGLVDFTNVINAQRSLTELSEEYTISRGQISTNAVQLFKALGGGWQPLDEAEKEMAAAGSKKN</sequence>
<dbReference type="GO" id="GO:0015562">
    <property type="term" value="F:efflux transmembrane transporter activity"/>
    <property type="evidence" value="ECO:0007669"/>
    <property type="project" value="InterPro"/>
</dbReference>
<dbReference type="EMBL" id="CP016757">
    <property type="protein sequence ID" value="ANZ43680.1"/>
    <property type="molecule type" value="Genomic_DNA"/>
</dbReference>
<dbReference type="STRING" id="1197717.BED41_00280"/>
<dbReference type="PANTHER" id="PTHR30203:SF31">
    <property type="entry name" value="RND EFFLUX SYSTEM, OUTER MEMBRANE LIPOPROTEIN, NODT"/>
    <property type="match status" value="1"/>
</dbReference>
<keyword evidence="2" id="KW-0472">Membrane</keyword>
<keyword evidence="2" id="KW-0564">Palmitate</keyword>
<dbReference type="Gene3D" id="2.20.200.10">
    <property type="entry name" value="Outer membrane efflux proteins (OEP)"/>
    <property type="match status" value="1"/>
</dbReference>
<evidence type="ECO:0000313" key="4">
    <source>
        <dbReference type="EMBL" id="ANZ43680.1"/>
    </source>
</evidence>
<dbReference type="RefSeq" id="WP_066741594.1">
    <property type="nucleotide sequence ID" value="NZ_JAQDAY010000009.1"/>
</dbReference>
<dbReference type="PANTHER" id="PTHR30203">
    <property type="entry name" value="OUTER MEMBRANE CATION EFFLUX PROTEIN"/>
    <property type="match status" value="1"/>
</dbReference>
<feature type="signal peptide" evidence="2">
    <location>
        <begin position="1"/>
        <end position="20"/>
    </location>
</feature>
<dbReference type="GO" id="GO:0005886">
    <property type="term" value="C:plasma membrane"/>
    <property type="evidence" value="ECO:0007669"/>
    <property type="project" value="UniProtKB-SubCell"/>
</dbReference>
<comment type="subcellular location">
    <subcellularLocation>
        <location evidence="2">Cell membrane</location>
        <topology evidence="2">Lipid-anchor</topology>
    </subcellularLocation>
</comment>
<dbReference type="KEGG" id="cpor:BED41_00280"/>
<keyword evidence="2" id="KW-0732">Signal</keyword>
<organism evidence="4 5">
    <name type="scientific">Cloacibacillus porcorum</name>
    <dbReference type="NCBI Taxonomy" id="1197717"/>
    <lineage>
        <taxon>Bacteria</taxon>
        <taxon>Thermotogati</taxon>
        <taxon>Synergistota</taxon>
        <taxon>Synergistia</taxon>
        <taxon>Synergistales</taxon>
        <taxon>Synergistaceae</taxon>
        <taxon>Cloacibacillus</taxon>
    </lineage>
</organism>